<proteinExistence type="predicted"/>
<accession>A0ABW6R1B4</accession>
<dbReference type="Proteomes" id="UP001601948">
    <property type="component" value="Unassembled WGS sequence"/>
</dbReference>
<evidence type="ECO:0000313" key="4">
    <source>
        <dbReference type="Proteomes" id="UP001601948"/>
    </source>
</evidence>
<feature type="chain" id="PRO_5045577064" evidence="2">
    <location>
        <begin position="18"/>
        <end position="134"/>
    </location>
</feature>
<keyword evidence="4" id="KW-1185">Reference proteome</keyword>
<dbReference type="PROSITE" id="PS51257">
    <property type="entry name" value="PROKAR_LIPOPROTEIN"/>
    <property type="match status" value="1"/>
</dbReference>
<sequence>MSLSKVAITAATTIAVAALTGCSNSGDQERAAVQQILSATAVTTPAATATTTAAVLPAPPESNSALRRTTCEQTLGLITEATPLNNADSTWTPQKFVEGLVSTTQTSPKWKTRSQEDQNAYIDGSRDALTGSCS</sequence>
<dbReference type="EMBL" id="JBIAPI010000009">
    <property type="protein sequence ID" value="MFF3227023.1"/>
    <property type="molecule type" value="Genomic_DNA"/>
</dbReference>
<feature type="region of interest" description="Disordered" evidence="1">
    <location>
        <begin position="102"/>
        <end position="134"/>
    </location>
</feature>
<reference evidence="3 4" key="1">
    <citation type="submission" date="2024-10" db="EMBL/GenBank/DDBJ databases">
        <title>The Natural Products Discovery Center: Release of the First 8490 Sequenced Strains for Exploring Actinobacteria Biosynthetic Diversity.</title>
        <authorList>
            <person name="Kalkreuter E."/>
            <person name="Kautsar S.A."/>
            <person name="Yang D."/>
            <person name="Bader C.D."/>
            <person name="Teijaro C.N."/>
            <person name="Fluegel L."/>
            <person name="Davis C.M."/>
            <person name="Simpson J.R."/>
            <person name="Lauterbach L."/>
            <person name="Steele A.D."/>
            <person name="Gui C."/>
            <person name="Meng S."/>
            <person name="Li G."/>
            <person name="Viehrig K."/>
            <person name="Ye F."/>
            <person name="Su P."/>
            <person name="Kiefer A.F."/>
            <person name="Nichols A."/>
            <person name="Cepeda A.J."/>
            <person name="Yan W."/>
            <person name="Fan B."/>
            <person name="Jiang Y."/>
            <person name="Adhikari A."/>
            <person name="Zheng C.-J."/>
            <person name="Schuster L."/>
            <person name="Cowan T.M."/>
            <person name="Smanski M.J."/>
            <person name="Chevrette M.G."/>
            <person name="De Carvalho L.P.S."/>
            <person name="Shen B."/>
        </authorList>
    </citation>
    <scope>NUCLEOTIDE SEQUENCE [LARGE SCALE GENOMIC DNA]</scope>
    <source>
        <strain evidence="3 4">NPDC003040</strain>
    </source>
</reference>
<dbReference type="RefSeq" id="WP_387722750.1">
    <property type="nucleotide sequence ID" value="NZ_JBIAPI010000009.1"/>
</dbReference>
<protein>
    <submittedName>
        <fullName evidence="3">Uncharacterized protein</fullName>
    </submittedName>
</protein>
<evidence type="ECO:0000256" key="2">
    <source>
        <dbReference type="SAM" id="SignalP"/>
    </source>
</evidence>
<evidence type="ECO:0000313" key="3">
    <source>
        <dbReference type="EMBL" id="MFF3227023.1"/>
    </source>
</evidence>
<name>A0ABW6R1B4_9NOCA</name>
<keyword evidence="2" id="KW-0732">Signal</keyword>
<organism evidence="3 4">
    <name type="scientific">Nocardia suismassiliense</name>
    <dbReference type="NCBI Taxonomy" id="2077092"/>
    <lineage>
        <taxon>Bacteria</taxon>
        <taxon>Bacillati</taxon>
        <taxon>Actinomycetota</taxon>
        <taxon>Actinomycetes</taxon>
        <taxon>Mycobacteriales</taxon>
        <taxon>Nocardiaceae</taxon>
        <taxon>Nocardia</taxon>
    </lineage>
</organism>
<gene>
    <name evidence="3" type="ORF">ACFYV7_29795</name>
</gene>
<evidence type="ECO:0000256" key="1">
    <source>
        <dbReference type="SAM" id="MobiDB-lite"/>
    </source>
</evidence>
<feature type="signal peptide" evidence="2">
    <location>
        <begin position="1"/>
        <end position="17"/>
    </location>
</feature>
<comment type="caution">
    <text evidence="3">The sequence shown here is derived from an EMBL/GenBank/DDBJ whole genome shotgun (WGS) entry which is preliminary data.</text>
</comment>